<evidence type="ECO:0000256" key="1">
    <source>
        <dbReference type="SAM" id="MobiDB-lite"/>
    </source>
</evidence>
<name>A0AAN9KNR2_CLITE</name>
<gene>
    <name evidence="3" type="ORF">RJT34_04234</name>
</gene>
<dbReference type="PANTHER" id="PTHR33127">
    <property type="entry name" value="TRANSMEMBRANE PROTEIN"/>
    <property type="match status" value="1"/>
</dbReference>
<dbReference type="Pfam" id="PF03478">
    <property type="entry name" value="Beta-prop_KIB1-4"/>
    <property type="match status" value="1"/>
</dbReference>
<dbReference type="AlphaFoldDB" id="A0AAN9KNR2"/>
<proteinExistence type="predicted"/>
<dbReference type="EMBL" id="JAYKXN010000001">
    <property type="protein sequence ID" value="KAK7319513.1"/>
    <property type="molecule type" value="Genomic_DNA"/>
</dbReference>
<organism evidence="3 4">
    <name type="scientific">Clitoria ternatea</name>
    <name type="common">Butterfly pea</name>
    <dbReference type="NCBI Taxonomy" id="43366"/>
    <lineage>
        <taxon>Eukaryota</taxon>
        <taxon>Viridiplantae</taxon>
        <taxon>Streptophyta</taxon>
        <taxon>Embryophyta</taxon>
        <taxon>Tracheophyta</taxon>
        <taxon>Spermatophyta</taxon>
        <taxon>Magnoliopsida</taxon>
        <taxon>eudicotyledons</taxon>
        <taxon>Gunneridae</taxon>
        <taxon>Pentapetalae</taxon>
        <taxon>rosids</taxon>
        <taxon>fabids</taxon>
        <taxon>Fabales</taxon>
        <taxon>Fabaceae</taxon>
        <taxon>Papilionoideae</taxon>
        <taxon>50 kb inversion clade</taxon>
        <taxon>NPAAA clade</taxon>
        <taxon>indigoferoid/millettioid clade</taxon>
        <taxon>Phaseoleae</taxon>
        <taxon>Clitoria</taxon>
    </lineage>
</organism>
<evidence type="ECO:0000259" key="2">
    <source>
        <dbReference type="Pfam" id="PF03478"/>
    </source>
</evidence>
<evidence type="ECO:0000313" key="3">
    <source>
        <dbReference type="EMBL" id="KAK7319513.1"/>
    </source>
</evidence>
<accession>A0AAN9KNR2</accession>
<feature type="domain" description="KIB1-4 beta-propeller" evidence="2">
    <location>
        <begin position="119"/>
        <end position="371"/>
    </location>
</feature>
<feature type="region of interest" description="Disordered" evidence="1">
    <location>
        <begin position="1"/>
        <end position="23"/>
    </location>
</feature>
<dbReference type="InterPro" id="IPR005174">
    <property type="entry name" value="KIB1-4_b-propeller"/>
</dbReference>
<sequence length="398" mass="45400">MALKVKNKKKQQQLSSNKQARKSKSWLDLPKEIVNTIERHPNLEKTINFGGLIKSWRTAPKHCNLDSKPPWLQLPNSDAANTEKYHSHIKFHGSVQKISLYTPSGCWCRSKIRTNPRYPWKNYVGCSNGIMVAEAQPLYLYYLWNPTQRELFQLPMWDAKVPLKLAVLSSSPQDQNCTVMVLTGITHPAFAFYKLKTKSNSWITPEPQWTMQNCTFVEPQLLGQQPARQQQIMQFTNAIGFKGKFYALSVQGSLAVIEHIDSVPKITALSGTRIVPSVSSNHFREYMLESDGEVLLVHLISGKSSMHNVDDVEVYQLNLARLSWFKLESLGERTVFVGSNCSVCVLASEVGCRKNCIYFRHPMRDEWWVYDMESGKVLGGWSEANPTASAIWIEQIEE</sequence>
<evidence type="ECO:0000313" key="4">
    <source>
        <dbReference type="Proteomes" id="UP001359559"/>
    </source>
</evidence>
<protein>
    <recommendedName>
        <fullName evidence="2">KIB1-4 beta-propeller domain-containing protein</fullName>
    </recommendedName>
</protein>
<reference evidence="3 4" key="1">
    <citation type="submission" date="2024-01" db="EMBL/GenBank/DDBJ databases">
        <title>The genomes of 5 underutilized Papilionoideae crops provide insights into root nodulation and disease resistance.</title>
        <authorList>
            <person name="Yuan L."/>
        </authorList>
    </citation>
    <scope>NUCLEOTIDE SEQUENCE [LARGE SCALE GENOMIC DNA]</scope>
    <source>
        <strain evidence="3">LY-2023</strain>
        <tissue evidence="3">Leaf</tissue>
    </source>
</reference>
<dbReference type="Proteomes" id="UP001359559">
    <property type="component" value="Unassembled WGS sequence"/>
</dbReference>
<keyword evidence="4" id="KW-1185">Reference proteome</keyword>
<dbReference type="PANTHER" id="PTHR33127:SF69">
    <property type="entry name" value="OS09G0340800 PROTEIN"/>
    <property type="match status" value="1"/>
</dbReference>
<feature type="compositionally biased region" description="Basic residues" evidence="1">
    <location>
        <begin position="1"/>
        <end position="11"/>
    </location>
</feature>
<comment type="caution">
    <text evidence="3">The sequence shown here is derived from an EMBL/GenBank/DDBJ whole genome shotgun (WGS) entry which is preliminary data.</text>
</comment>